<dbReference type="EMBL" id="LAZR01053801">
    <property type="protein sequence ID" value="KKK79951.1"/>
    <property type="molecule type" value="Genomic_DNA"/>
</dbReference>
<evidence type="ECO:0000313" key="1">
    <source>
        <dbReference type="EMBL" id="KKK79951.1"/>
    </source>
</evidence>
<proteinExistence type="predicted"/>
<organism evidence="1">
    <name type="scientific">marine sediment metagenome</name>
    <dbReference type="NCBI Taxonomy" id="412755"/>
    <lineage>
        <taxon>unclassified sequences</taxon>
        <taxon>metagenomes</taxon>
        <taxon>ecological metagenomes</taxon>
    </lineage>
</organism>
<dbReference type="AlphaFoldDB" id="A0A0F9B5Z5"/>
<accession>A0A0F9B5Z5</accession>
<name>A0A0F9B5Z5_9ZZZZ</name>
<reference evidence="1" key="1">
    <citation type="journal article" date="2015" name="Nature">
        <title>Complex archaea that bridge the gap between prokaryotes and eukaryotes.</title>
        <authorList>
            <person name="Spang A."/>
            <person name="Saw J.H."/>
            <person name="Jorgensen S.L."/>
            <person name="Zaremba-Niedzwiedzka K."/>
            <person name="Martijn J."/>
            <person name="Lind A.E."/>
            <person name="van Eijk R."/>
            <person name="Schleper C."/>
            <person name="Guy L."/>
            <person name="Ettema T.J."/>
        </authorList>
    </citation>
    <scope>NUCLEOTIDE SEQUENCE</scope>
</reference>
<comment type="caution">
    <text evidence="1">The sequence shown here is derived from an EMBL/GenBank/DDBJ whole genome shotgun (WGS) entry which is preliminary data.</text>
</comment>
<gene>
    <name evidence="1" type="ORF">LCGC14_2828350</name>
</gene>
<protein>
    <submittedName>
        <fullName evidence="1">Uncharacterized protein</fullName>
    </submittedName>
</protein>
<sequence length="62" mass="7001">MVHNQRETDSELRDRLIVLVRGEIHRVQGNHTPSPGIENVVGDIERAIVKGIEAIFTEREGL</sequence>